<dbReference type="OrthoDB" id="6366728at2759"/>
<keyword evidence="7 8" id="KW-0807">Transducer</keyword>
<dbReference type="AlphaFoldDB" id="A0A8J2EE67"/>
<sequence>MRVQFMYLTFFGIFGLAPFKIRITKNHRLKFFRSKIGILYVVFLIFLILGLSSLYFWTMHYTRVPNESSTTRKIRISMKVAGAVAIVVIWANYCLKHSKMIKTVNTFMLMNAKTVYTDELNKSWKKYSAFYILVFLHLILSAGNLYTSYVSYQERFDIRMLTNVFDFVICLHILQYAIILGIIKIKLKELRLKLSQLSNDYGIERYVTFVTIKKDTTTLLKFSTIRQGHAVLLDVCDDVSKLYGSSILFSLTYAFGVTVYYSYYALSHSMISAEKSWIDTIDAVLPLISVVVAVTAICILANNVTDQVNAQISRCYLQAIRCPFFPAGNQNREIFSYQVSHQKITFQACSLFSIDCGLLRSVITMTMISITMIIVLMVTVATVTTCMATVAIVSISVATVATVIISMATVAIITTSKIIVAVVTNLV</sequence>
<feature type="transmembrane region" description="Helical" evidence="8">
    <location>
        <begin position="164"/>
        <end position="183"/>
    </location>
</feature>
<dbReference type="InterPro" id="IPR013604">
    <property type="entry name" value="7TM_chemorcpt"/>
</dbReference>
<feature type="transmembrane region" description="Helical" evidence="8">
    <location>
        <begin position="36"/>
        <end position="56"/>
    </location>
</feature>
<dbReference type="GO" id="GO:0043025">
    <property type="term" value="C:neuronal cell body"/>
    <property type="evidence" value="ECO:0007669"/>
    <property type="project" value="TreeGrafter"/>
</dbReference>
<protein>
    <recommendedName>
        <fullName evidence="8">Gustatory receptor</fullName>
    </recommendedName>
</protein>
<dbReference type="GO" id="GO:0030425">
    <property type="term" value="C:dendrite"/>
    <property type="evidence" value="ECO:0007669"/>
    <property type="project" value="TreeGrafter"/>
</dbReference>
<feature type="transmembrane region" description="Helical" evidence="8">
    <location>
        <begin position="130"/>
        <end position="152"/>
    </location>
</feature>
<comment type="subcellular location">
    <subcellularLocation>
        <location evidence="1 8">Cell membrane</location>
        <topology evidence="1 8">Multi-pass membrane protein</topology>
    </subcellularLocation>
</comment>
<comment type="caution">
    <text evidence="8">Lacks conserved residue(s) required for the propagation of feature annotation.</text>
</comment>
<keyword evidence="6 8" id="KW-0675">Receptor</keyword>
<dbReference type="GO" id="GO:0007165">
    <property type="term" value="P:signal transduction"/>
    <property type="evidence" value="ECO:0007669"/>
    <property type="project" value="UniProtKB-KW"/>
</dbReference>
<organism evidence="9 10">
    <name type="scientific">Cotesia congregata</name>
    <name type="common">Parasitoid wasp</name>
    <name type="synonym">Apanteles congregatus</name>
    <dbReference type="NCBI Taxonomy" id="51543"/>
    <lineage>
        <taxon>Eukaryota</taxon>
        <taxon>Metazoa</taxon>
        <taxon>Ecdysozoa</taxon>
        <taxon>Arthropoda</taxon>
        <taxon>Hexapoda</taxon>
        <taxon>Insecta</taxon>
        <taxon>Pterygota</taxon>
        <taxon>Neoptera</taxon>
        <taxon>Endopterygota</taxon>
        <taxon>Hymenoptera</taxon>
        <taxon>Apocrita</taxon>
        <taxon>Ichneumonoidea</taxon>
        <taxon>Braconidae</taxon>
        <taxon>Microgastrinae</taxon>
        <taxon>Cotesia</taxon>
    </lineage>
</organism>
<dbReference type="PANTHER" id="PTHR21143:SF133">
    <property type="entry name" value="GUSTATORY AND PHEROMONE RECEPTOR 32A-RELATED"/>
    <property type="match status" value="1"/>
</dbReference>
<comment type="caution">
    <text evidence="9">The sequence shown here is derived from an EMBL/GenBank/DDBJ whole genome shotgun (WGS) entry which is preliminary data.</text>
</comment>
<feature type="transmembrane region" description="Helical" evidence="8">
    <location>
        <begin position="242"/>
        <end position="263"/>
    </location>
</feature>
<evidence type="ECO:0000256" key="1">
    <source>
        <dbReference type="ARBA" id="ARBA00004651"/>
    </source>
</evidence>
<evidence type="ECO:0000256" key="5">
    <source>
        <dbReference type="ARBA" id="ARBA00023136"/>
    </source>
</evidence>
<feature type="transmembrane region" description="Helical" evidence="8">
    <location>
        <begin position="76"/>
        <end position="95"/>
    </location>
</feature>
<gene>
    <name evidence="9" type="ORF">HICCMSTLAB_LOCUS1896</name>
</gene>
<dbReference type="GO" id="GO:0030424">
    <property type="term" value="C:axon"/>
    <property type="evidence" value="ECO:0007669"/>
    <property type="project" value="TreeGrafter"/>
</dbReference>
<evidence type="ECO:0000256" key="3">
    <source>
        <dbReference type="ARBA" id="ARBA00022692"/>
    </source>
</evidence>
<evidence type="ECO:0000256" key="8">
    <source>
        <dbReference type="RuleBase" id="RU363108"/>
    </source>
</evidence>
<feature type="transmembrane region" description="Helical" evidence="8">
    <location>
        <begin position="403"/>
        <end position="426"/>
    </location>
</feature>
<evidence type="ECO:0000256" key="4">
    <source>
        <dbReference type="ARBA" id="ARBA00022989"/>
    </source>
</evidence>
<evidence type="ECO:0000256" key="7">
    <source>
        <dbReference type="ARBA" id="ARBA00023224"/>
    </source>
</evidence>
<keyword evidence="10" id="KW-1185">Reference proteome</keyword>
<dbReference type="GO" id="GO:0008049">
    <property type="term" value="P:male courtship behavior"/>
    <property type="evidence" value="ECO:0007669"/>
    <property type="project" value="TreeGrafter"/>
</dbReference>
<name>A0A8J2EE67_COTCN</name>
<dbReference type="GO" id="GO:0005886">
    <property type="term" value="C:plasma membrane"/>
    <property type="evidence" value="ECO:0007669"/>
    <property type="project" value="UniProtKB-SubCell"/>
</dbReference>
<reference evidence="9" key="1">
    <citation type="submission" date="2021-04" db="EMBL/GenBank/DDBJ databases">
        <authorList>
            <person name="Chebbi M.A.C M."/>
        </authorList>
    </citation>
    <scope>NUCLEOTIDE SEQUENCE</scope>
</reference>
<keyword evidence="5 8" id="KW-0472">Membrane</keyword>
<comment type="function">
    <text evidence="8">Gustatory receptor which mediates acceptance or avoidance behavior, depending on its substrates.</text>
</comment>
<feature type="transmembrane region" description="Helical" evidence="8">
    <location>
        <begin position="370"/>
        <end position="397"/>
    </location>
</feature>
<comment type="similarity">
    <text evidence="8">Belongs to the insect chemoreceptor superfamily. Gustatory receptor (GR) family.</text>
</comment>
<dbReference type="Pfam" id="PF08395">
    <property type="entry name" value="7tm_7"/>
    <property type="match status" value="1"/>
</dbReference>
<keyword evidence="4 8" id="KW-1133">Transmembrane helix</keyword>
<evidence type="ECO:0000313" key="10">
    <source>
        <dbReference type="Proteomes" id="UP000786811"/>
    </source>
</evidence>
<evidence type="ECO:0000256" key="2">
    <source>
        <dbReference type="ARBA" id="ARBA00022475"/>
    </source>
</evidence>
<proteinExistence type="inferred from homology"/>
<dbReference type="GO" id="GO:0050909">
    <property type="term" value="P:sensory perception of taste"/>
    <property type="evidence" value="ECO:0007669"/>
    <property type="project" value="InterPro"/>
</dbReference>
<dbReference type="GO" id="GO:0007635">
    <property type="term" value="P:chemosensory behavior"/>
    <property type="evidence" value="ECO:0007669"/>
    <property type="project" value="TreeGrafter"/>
</dbReference>
<evidence type="ECO:0000256" key="6">
    <source>
        <dbReference type="ARBA" id="ARBA00023170"/>
    </source>
</evidence>
<accession>A0A8J2EE67</accession>
<dbReference type="EMBL" id="CAJNRD030001116">
    <property type="protein sequence ID" value="CAG5075856.1"/>
    <property type="molecule type" value="Genomic_DNA"/>
</dbReference>
<dbReference type="PANTHER" id="PTHR21143">
    <property type="entry name" value="INVERTEBRATE GUSTATORY RECEPTOR"/>
    <property type="match status" value="1"/>
</dbReference>
<keyword evidence="2 8" id="KW-1003">Cell membrane</keyword>
<feature type="transmembrane region" description="Helical" evidence="8">
    <location>
        <begin position="6"/>
        <end position="24"/>
    </location>
</feature>
<evidence type="ECO:0000313" key="9">
    <source>
        <dbReference type="EMBL" id="CAG5075856.1"/>
    </source>
</evidence>
<keyword evidence="3 8" id="KW-0812">Transmembrane</keyword>
<dbReference type="Proteomes" id="UP000786811">
    <property type="component" value="Unassembled WGS sequence"/>
</dbReference>
<feature type="transmembrane region" description="Helical" evidence="8">
    <location>
        <begin position="283"/>
        <end position="304"/>
    </location>
</feature>